<dbReference type="Pfam" id="PF07690">
    <property type="entry name" value="MFS_1"/>
    <property type="match status" value="1"/>
</dbReference>
<evidence type="ECO:0000256" key="5">
    <source>
        <dbReference type="ARBA" id="ARBA00023251"/>
    </source>
</evidence>
<evidence type="ECO:0000256" key="1">
    <source>
        <dbReference type="ARBA" id="ARBA00004651"/>
    </source>
</evidence>
<dbReference type="InterPro" id="IPR020846">
    <property type="entry name" value="MFS_dom"/>
</dbReference>
<evidence type="ECO:0000256" key="3">
    <source>
        <dbReference type="ARBA" id="ARBA00022989"/>
    </source>
</evidence>
<keyword evidence="3 6" id="KW-1133">Transmembrane helix</keyword>
<feature type="transmembrane region" description="Helical" evidence="6">
    <location>
        <begin position="457"/>
        <end position="477"/>
    </location>
</feature>
<feature type="transmembrane region" description="Helical" evidence="6">
    <location>
        <begin position="212"/>
        <end position="232"/>
    </location>
</feature>
<dbReference type="GO" id="GO:0022857">
    <property type="term" value="F:transmembrane transporter activity"/>
    <property type="evidence" value="ECO:0007669"/>
    <property type="project" value="InterPro"/>
</dbReference>
<keyword evidence="9" id="KW-1185">Reference proteome</keyword>
<evidence type="ECO:0000313" key="9">
    <source>
        <dbReference type="Proteomes" id="UP000481583"/>
    </source>
</evidence>
<proteinExistence type="predicted"/>
<dbReference type="InterPro" id="IPR036259">
    <property type="entry name" value="MFS_trans_sf"/>
</dbReference>
<evidence type="ECO:0000256" key="6">
    <source>
        <dbReference type="SAM" id="Phobius"/>
    </source>
</evidence>
<feature type="transmembrane region" description="Helical" evidence="6">
    <location>
        <begin position="123"/>
        <end position="142"/>
    </location>
</feature>
<feature type="transmembrane region" description="Helical" evidence="6">
    <location>
        <begin position="348"/>
        <end position="370"/>
    </location>
</feature>
<feature type="transmembrane region" description="Helical" evidence="6">
    <location>
        <begin position="56"/>
        <end position="79"/>
    </location>
</feature>
<feature type="transmembrane region" description="Helical" evidence="6">
    <location>
        <begin position="417"/>
        <end position="436"/>
    </location>
</feature>
<feature type="transmembrane region" description="Helical" evidence="6">
    <location>
        <begin position="148"/>
        <end position="169"/>
    </location>
</feature>
<feature type="transmembrane region" description="Helical" evidence="6">
    <location>
        <begin position="244"/>
        <end position="263"/>
    </location>
</feature>
<evidence type="ECO:0000259" key="7">
    <source>
        <dbReference type="PROSITE" id="PS50850"/>
    </source>
</evidence>
<reference evidence="8 9" key="1">
    <citation type="submission" date="2020-02" db="EMBL/GenBank/DDBJ databases">
        <title>Whole-genome analyses of novel actinobacteria.</title>
        <authorList>
            <person name="Sahin N."/>
        </authorList>
    </citation>
    <scope>NUCLEOTIDE SEQUENCE [LARGE SCALE GENOMIC DNA]</scope>
    <source>
        <strain evidence="8 9">A7024</strain>
    </source>
</reference>
<dbReference type="Proteomes" id="UP000481583">
    <property type="component" value="Unassembled WGS sequence"/>
</dbReference>
<evidence type="ECO:0000256" key="4">
    <source>
        <dbReference type="ARBA" id="ARBA00023136"/>
    </source>
</evidence>
<feature type="transmembrane region" description="Helical" evidence="6">
    <location>
        <begin position="181"/>
        <end position="206"/>
    </location>
</feature>
<dbReference type="SUPFAM" id="SSF103473">
    <property type="entry name" value="MFS general substrate transporter"/>
    <property type="match status" value="1"/>
</dbReference>
<dbReference type="PROSITE" id="PS50850">
    <property type="entry name" value="MFS"/>
    <property type="match status" value="1"/>
</dbReference>
<comment type="caution">
    <text evidence="8">The sequence shown here is derived from an EMBL/GenBank/DDBJ whole genome shotgun (WGS) entry which is preliminary data.</text>
</comment>
<feature type="transmembrane region" description="Helical" evidence="6">
    <location>
        <begin position="315"/>
        <end position="342"/>
    </location>
</feature>
<feature type="transmembrane region" description="Helical" evidence="6">
    <location>
        <begin position="275"/>
        <end position="294"/>
    </location>
</feature>
<keyword evidence="5" id="KW-0046">Antibiotic resistance</keyword>
<accession>A0A6G4U0G2</accession>
<feature type="domain" description="Major facilitator superfamily (MFS) profile" evidence="7">
    <location>
        <begin position="57"/>
        <end position="505"/>
    </location>
</feature>
<keyword evidence="4 6" id="KW-0472">Membrane</keyword>
<comment type="subcellular location">
    <subcellularLocation>
        <location evidence="1">Cell membrane</location>
        <topology evidence="1">Multi-pass membrane protein</topology>
    </subcellularLocation>
</comment>
<organism evidence="8 9">
    <name type="scientific">Streptomyces coryli</name>
    <dbReference type="NCBI Taxonomy" id="1128680"/>
    <lineage>
        <taxon>Bacteria</taxon>
        <taxon>Bacillati</taxon>
        <taxon>Actinomycetota</taxon>
        <taxon>Actinomycetes</taxon>
        <taxon>Kitasatosporales</taxon>
        <taxon>Streptomycetaceae</taxon>
        <taxon>Streptomyces</taxon>
    </lineage>
</organism>
<dbReference type="CDD" id="cd17321">
    <property type="entry name" value="MFS_MMR_MDR_like"/>
    <property type="match status" value="1"/>
</dbReference>
<feature type="transmembrane region" description="Helical" evidence="6">
    <location>
        <begin position="91"/>
        <end position="111"/>
    </location>
</feature>
<sequence>MVALVTDSAKTLTGREPSRATVVPRIRHVAPAGIPDTPDTPASPATPRKAPVLGPLGLLTVLLGAALPLIDFFIVNVALPTIERDLNAGESVLEMVVAGYGVSYAVLLVLGGRLGDTYGRRRLFLWGLALFGLTSLACGLAPDAWTLVAARVAQGAASALMLPQVLATIHAATSGDRRGKALGLYGATGGISSVAGQLLGGLLVSANLLGTGWRAIFLVNVPVAAVALLLALRTVPDSRSEQRARSDIAGTVLLAASLIALLLPLTEGRAAGWPVWSWALLIAAPFLAWAFYAVERRGEATGGSPLLPPSLLREPALRTGLAIGLPLFLGFGGFMFVVAVALQQGLSLGPVAAGMALVPMCAAFFAASLTGPRLIPKHGRRVMTWGALIQGAGLALLGATVLWRWPDLGPLGMAPGMAVLGFGQGLQLPTYFRVVLGSVPAERAGAGSGLAVTNQQSCLALGVAILGSLFLTLAPSIGVRDALLTAFGVQLAGIAATALLSLRLPRSVA</sequence>
<feature type="transmembrane region" description="Helical" evidence="6">
    <location>
        <begin position="382"/>
        <end position="405"/>
    </location>
</feature>
<dbReference type="GO" id="GO:0046677">
    <property type="term" value="P:response to antibiotic"/>
    <property type="evidence" value="ECO:0007669"/>
    <property type="project" value="UniProtKB-KW"/>
</dbReference>
<evidence type="ECO:0000256" key="2">
    <source>
        <dbReference type="ARBA" id="ARBA00022692"/>
    </source>
</evidence>
<dbReference type="PANTHER" id="PTHR42718">
    <property type="entry name" value="MAJOR FACILITATOR SUPERFAMILY MULTIDRUG TRANSPORTER MFSC"/>
    <property type="match status" value="1"/>
</dbReference>
<dbReference type="InterPro" id="IPR011701">
    <property type="entry name" value="MFS"/>
</dbReference>
<keyword evidence="2 6" id="KW-0812">Transmembrane</keyword>
<dbReference type="PANTHER" id="PTHR42718:SF39">
    <property type="entry name" value="ACTINORHODIN TRANSPORTER-RELATED"/>
    <property type="match status" value="1"/>
</dbReference>
<protein>
    <submittedName>
        <fullName evidence="8">MFS transporter</fullName>
    </submittedName>
</protein>
<name>A0A6G4U0G2_9ACTN</name>
<dbReference type="AlphaFoldDB" id="A0A6G4U0G2"/>
<gene>
    <name evidence="8" type="ORF">G5C51_14970</name>
</gene>
<evidence type="ECO:0000313" key="8">
    <source>
        <dbReference type="EMBL" id="NGN65196.1"/>
    </source>
</evidence>
<feature type="transmembrane region" description="Helical" evidence="6">
    <location>
        <begin position="483"/>
        <end position="502"/>
    </location>
</feature>
<dbReference type="Gene3D" id="1.20.1250.20">
    <property type="entry name" value="MFS general substrate transporter like domains"/>
    <property type="match status" value="1"/>
</dbReference>
<dbReference type="Gene3D" id="1.20.1720.10">
    <property type="entry name" value="Multidrug resistance protein D"/>
    <property type="match status" value="1"/>
</dbReference>
<dbReference type="EMBL" id="JAAKZV010000054">
    <property type="protein sequence ID" value="NGN65196.1"/>
    <property type="molecule type" value="Genomic_DNA"/>
</dbReference>
<dbReference type="RefSeq" id="WP_165237388.1">
    <property type="nucleotide sequence ID" value="NZ_JAAKZV010000054.1"/>
</dbReference>
<dbReference type="GO" id="GO:0005886">
    <property type="term" value="C:plasma membrane"/>
    <property type="evidence" value="ECO:0007669"/>
    <property type="project" value="UniProtKB-SubCell"/>
</dbReference>